<protein>
    <submittedName>
        <fullName evidence="1">Uncharacterized protein</fullName>
    </submittedName>
</protein>
<feature type="non-terminal residue" evidence="1">
    <location>
        <position position="1"/>
    </location>
</feature>
<feature type="non-terminal residue" evidence="1">
    <location>
        <position position="113"/>
    </location>
</feature>
<dbReference type="AlphaFoldDB" id="A0AAV2R3H9"/>
<keyword evidence="2" id="KW-1185">Reference proteome</keyword>
<name>A0AAV2R3H9_MEGNR</name>
<sequence length="113" mass="12986">NSGHRQGIVVRLEAEFGRPLLQLPCRHHILELVAGASCYVVYGTTTGPKEQLFKKLIDNWGNLDLKKYSPLELPRHHRELAGLVKDIVTFLQDWLQNSSKEKLRHDYLELATL</sequence>
<dbReference type="Proteomes" id="UP001497623">
    <property type="component" value="Unassembled WGS sequence"/>
</dbReference>
<accession>A0AAV2R3H9</accession>
<reference evidence="1 2" key="1">
    <citation type="submission" date="2024-05" db="EMBL/GenBank/DDBJ databases">
        <authorList>
            <person name="Wallberg A."/>
        </authorList>
    </citation>
    <scope>NUCLEOTIDE SEQUENCE [LARGE SCALE GENOMIC DNA]</scope>
</reference>
<evidence type="ECO:0000313" key="1">
    <source>
        <dbReference type="EMBL" id="CAL4114252.1"/>
    </source>
</evidence>
<gene>
    <name evidence="1" type="ORF">MNOR_LOCUS20379</name>
</gene>
<organism evidence="1 2">
    <name type="scientific">Meganyctiphanes norvegica</name>
    <name type="common">Northern krill</name>
    <name type="synonym">Thysanopoda norvegica</name>
    <dbReference type="NCBI Taxonomy" id="48144"/>
    <lineage>
        <taxon>Eukaryota</taxon>
        <taxon>Metazoa</taxon>
        <taxon>Ecdysozoa</taxon>
        <taxon>Arthropoda</taxon>
        <taxon>Crustacea</taxon>
        <taxon>Multicrustacea</taxon>
        <taxon>Malacostraca</taxon>
        <taxon>Eumalacostraca</taxon>
        <taxon>Eucarida</taxon>
        <taxon>Euphausiacea</taxon>
        <taxon>Euphausiidae</taxon>
        <taxon>Meganyctiphanes</taxon>
    </lineage>
</organism>
<evidence type="ECO:0000313" key="2">
    <source>
        <dbReference type="Proteomes" id="UP001497623"/>
    </source>
</evidence>
<comment type="caution">
    <text evidence="1">The sequence shown here is derived from an EMBL/GenBank/DDBJ whole genome shotgun (WGS) entry which is preliminary data.</text>
</comment>
<dbReference type="EMBL" id="CAXKWB010015722">
    <property type="protein sequence ID" value="CAL4114252.1"/>
    <property type="molecule type" value="Genomic_DNA"/>
</dbReference>
<proteinExistence type="predicted"/>